<reference evidence="2" key="1">
    <citation type="submission" date="2020-07" db="EMBL/GenBank/DDBJ databases">
        <title>Multicomponent nature underlies the extraordinary mechanical properties of spider dragline silk.</title>
        <authorList>
            <person name="Kono N."/>
            <person name="Nakamura H."/>
            <person name="Mori M."/>
            <person name="Yoshida Y."/>
            <person name="Ohtoshi R."/>
            <person name="Malay A.D."/>
            <person name="Moran D.A.P."/>
            <person name="Tomita M."/>
            <person name="Numata K."/>
            <person name="Arakawa K."/>
        </authorList>
    </citation>
    <scope>NUCLEOTIDE SEQUENCE</scope>
</reference>
<evidence type="ECO:0000313" key="3">
    <source>
        <dbReference type="Proteomes" id="UP000887116"/>
    </source>
</evidence>
<proteinExistence type="predicted"/>
<feature type="compositionally biased region" description="Polar residues" evidence="1">
    <location>
        <begin position="75"/>
        <end position="99"/>
    </location>
</feature>
<sequence length="380" mass="41041">MFIHLLKQDYKPPGFDSRHPDSSGRPTTLDSRFRPGQSVLIPSRESPGQLPQETYQPRYQPGAGQPRYQPGLGQPPSQISTGFPSPVQISPPHTGTRQPGYQPGLPRHPTEISTGFPSPVQISPPYPGAGQPAYQPGYQPPSQIFTGFPSSLQISPSQPGARQPGFQLGLIPGSARIPSTIHVSPPHPEIRQPGYEQGVIPGSARIPSMVPVSPPHSGVQQPPYQPGLLQPPSQTHTGIPSLLPGQQQFPYRPGIPGGVPTIDISQPVILNTSMPRISTRQPGVREPDLTDEGSCCEALRNLKRRCCDRANGHNGKSDSSCCSKSTKFDNDFDFDDDSDESSSGEPCKVVKAVCYIVYKPVGKARICKPTKTMDANVLFN</sequence>
<dbReference type="Proteomes" id="UP000887116">
    <property type="component" value="Unassembled WGS sequence"/>
</dbReference>
<feature type="compositionally biased region" description="Low complexity" evidence="1">
    <location>
        <begin position="128"/>
        <end position="141"/>
    </location>
</feature>
<feature type="region of interest" description="Disordered" evidence="1">
    <location>
        <begin position="1"/>
        <end position="163"/>
    </location>
</feature>
<dbReference type="EMBL" id="BMAO01023944">
    <property type="protein sequence ID" value="GFQ91956.1"/>
    <property type="molecule type" value="Genomic_DNA"/>
</dbReference>
<feature type="compositionally biased region" description="Basic and acidic residues" evidence="1">
    <location>
        <begin position="1"/>
        <end position="22"/>
    </location>
</feature>
<name>A0A8X6L1F5_TRICU</name>
<dbReference type="OrthoDB" id="6428946at2759"/>
<organism evidence="2 3">
    <name type="scientific">Trichonephila clavata</name>
    <name type="common">Joro spider</name>
    <name type="synonym">Nephila clavata</name>
    <dbReference type="NCBI Taxonomy" id="2740835"/>
    <lineage>
        <taxon>Eukaryota</taxon>
        <taxon>Metazoa</taxon>
        <taxon>Ecdysozoa</taxon>
        <taxon>Arthropoda</taxon>
        <taxon>Chelicerata</taxon>
        <taxon>Arachnida</taxon>
        <taxon>Araneae</taxon>
        <taxon>Araneomorphae</taxon>
        <taxon>Entelegynae</taxon>
        <taxon>Araneoidea</taxon>
        <taxon>Nephilidae</taxon>
        <taxon>Trichonephila</taxon>
    </lineage>
</organism>
<dbReference type="AlphaFoldDB" id="A0A8X6L1F5"/>
<feature type="compositionally biased region" description="Polar residues" evidence="1">
    <location>
        <begin position="142"/>
        <end position="160"/>
    </location>
</feature>
<gene>
    <name evidence="2" type="primary">NCL1_49480</name>
    <name evidence="2" type="ORF">TNCT_419961</name>
</gene>
<accession>A0A8X6L1F5</accession>
<comment type="caution">
    <text evidence="2">The sequence shown here is derived from an EMBL/GenBank/DDBJ whole genome shotgun (WGS) entry which is preliminary data.</text>
</comment>
<protein>
    <submittedName>
        <fullName evidence="2">Uncharacterized protein</fullName>
    </submittedName>
</protein>
<evidence type="ECO:0000313" key="2">
    <source>
        <dbReference type="EMBL" id="GFQ91956.1"/>
    </source>
</evidence>
<keyword evidence="3" id="KW-1185">Reference proteome</keyword>
<evidence type="ECO:0000256" key="1">
    <source>
        <dbReference type="SAM" id="MobiDB-lite"/>
    </source>
</evidence>